<dbReference type="CDD" id="cd00947">
    <property type="entry name" value="TBP_aldolase_IIB"/>
    <property type="match status" value="1"/>
</dbReference>
<protein>
    <submittedName>
        <fullName evidence="2">Class II fructose-bisphosphate aldolase</fullName>
        <ecNumber evidence="2">4.1.2.13</ecNumber>
    </submittedName>
</protein>
<dbReference type="EC" id="4.1.2.13" evidence="2"/>
<dbReference type="NCBIfam" id="TIGR00167">
    <property type="entry name" value="cbbA"/>
    <property type="match status" value="1"/>
</dbReference>
<sequence>MALVKMKDILTKAEQENYGVGAFSIANMEMVMGAIKAAEELRSPLILQIAEVRLKHSPIHMIGPLMVAAAKEANVPVAVHFDHGMTIEKIKQTLEIGFSSVMYDGSHHPLEENIRNTKEVVKLAKQYGATVEAEIGRVGGSEDGSEDIEISLTSVEEAKRFAEETNVDALAIAIGNAHGMYKGNPNLRLDRLQEIDQQVDIPLVLHGGSGISAEDFKKCIQHGIRKINVATATFNSVMNTVNKSVEAAAYADYFIFHQDVIHAAYENVKHHMQIFGSCNRV</sequence>
<gene>
    <name evidence="2" type="ORF">ACFOU2_14260</name>
</gene>
<comment type="cofactor">
    <cofactor evidence="1">
        <name>Zn(2+)</name>
        <dbReference type="ChEBI" id="CHEBI:29105"/>
    </cofactor>
</comment>
<dbReference type="SUPFAM" id="SSF51569">
    <property type="entry name" value="Aldolase"/>
    <property type="match status" value="1"/>
</dbReference>
<dbReference type="PIRSF" id="PIRSF001359">
    <property type="entry name" value="F_bP_aldolase_II"/>
    <property type="match status" value="1"/>
</dbReference>
<dbReference type="EMBL" id="JBHRZT010000052">
    <property type="protein sequence ID" value="MFC3884593.1"/>
    <property type="molecule type" value="Genomic_DNA"/>
</dbReference>
<dbReference type="PROSITE" id="PS00806">
    <property type="entry name" value="ALDOLASE_CLASS_II_2"/>
    <property type="match status" value="1"/>
</dbReference>
<dbReference type="InterPro" id="IPR000771">
    <property type="entry name" value="FBA_II"/>
</dbReference>
<organism evidence="2 3">
    <name type="scientific">Bacillus songklensis</name>
    <dbReference type="NCBI Taxonomy" id="1069116"/>
    <lineage>
        <taxon>Bacteria</taxon>
        <taxon>Bacillati</taxon>
        <taxon>Bacillota</taxon>
        <taxon>Bacilli</taxon>
        <taxon>Bacillales</taxon>
        <taxon>Bacillaceae</taxon>
        <taxon>Bacillus</taxon>
    </lineage>
</organism>
<dbReference type="Pfam" id="PF01116">
    <property type="entry name" value="F_bP_aldolase"/>
    <property type="match status" value="1"/>
</dbReference>
<dbReference type="Gene3D" id="3.20.20.70">
    <property type="entry name" value="Aldolase class I"/>
    <property type="match status" value="1"/>
</dbReference>
<dbReference type="PANTHER" id="PTHR30304">
    <property type="entry name" value="D-TAGATOSE-1,6-BISPHOSPHATE ALDOLASE"/>
    <property type="match status" value="1"/>
</dbReference>
<name>A0ABV8B2R7_9BACI</name>
<keyword evidence="2" id="KW-0456">Lyase</keyword>
<dbReference type="Proteomes" id="UP001595752">
    <property type="component" value="Unassembled WGS sequence"/>
</dbReference>
<dbReference type="GO" id="GO:0004332">
    <property type="term" value="F:fructose-bisphosphate aldolase activity"/>
    <property type="evidence" value="ECO:0007669"/>
    <property type="project" value="UniProtKB-EC"/>
</dbReference>
<evidence type="ECO:0000313" key="3">
    <source>
        <dbReference type="Proteomes" id="UP001595752"/>
    </source>
</evidence>
<dbReference type="InterPro" id="IPR050246">
    <property type="entry name" value="Class_II_FBP_aldolase"/>
</dbReference>
<dbReference type="RefSeq" id="WP_377916174.1">
    <property type="nucleotide sequence ID" value="NZ_JBHRZT010000052.1"/>
</dbReference>
<reference evidence="3" key="1">
    <citation type="journal article" date="2019" name="Int. J. Syst. Evol. Microbiol.">
        <title>The Global Catalogue of Microorganisms (GCM) 10K type strain sequencing project: providing services to taxonomists for standard genome sequencing and annotation.</title>
        <authorList>
            <consortium name="The Broad Institute Genomics Platform"/>
            <consortium name="The Broad Institute Genome Sequencing Center for Infectious Disease"/>
            <person name="Wu L."/>
            <person name="Ma J."/>
        </authorList>
    </citation>
    <scope>NUCLEOTIDE SEQUENCE [LARGE SCALE GENOMIC DNA]</scope>
    <source>
        <strain evidence="3">CCUG 61889</strain>
    </source>
</reference>
<comment type="caution">
    <text evidence="2">The sequence shown here is derived from an EMBL/GenBank/DDBJ whole genome shotgun (WGS) entry which is preliminary data.</text>
</comment>
<accession>A0ABV8B2R7</accession>
<proteinExistence type="predicted"/>
<dbReference type="PANTHER" id="PTHR30304:SF0">
    <property type="entry name" value="D-TAGATOSE-1,6-BISPHOSPHATE ALDOLASE SUBUNIT GATY-RELATED"/>
    <property type="match status" value="1"/>
</dbReference>
<dbReference type="NCBIfam" id="NF005288">
    <property type="entry name" value="PRK06806.1"/>
    <property type="match status" value="1"/>
</dbReference>
<evidence type="ECO:0000313" key="2">
    <source>
        <dbReference type="EMBL" id="MFC3884593.1"/>
    </source>
</evidence>
<keyword evidence="3" id="KW-1185">Reference proteome</keyword>
<dbReference type="InterPro" id="IPR013785">
    <property type="entry name" value="Aldolase_TIM"/>
</dbReference>
<evidence type="ECO:0000256" key="1">
    <source>
        <dbReference type="ARBA" id="ARBA00001947"/>
    </source>
</evidence>